<dbReference type="GO" id="GO:0051539">
    <property type="term" value="F:4 iron, 4 sulfur cluster binding"/>
    <property type="evidence" value="ECO:0007669"/>
    <property type="project" value="UniProtKB-KW"/>
</dbReference>
<evidence type="ECO:0000313" key="4">
    <source>
        <dbReference type="EMBL" id="KAL0926532.1"/>
    </source>
</evidence>
<keyword evidence="5" id="KW-1185">Reference proteome</keyword>
<protein>
    <recommendedName>
        <fullName evidence="3">Radical SAM core domain-containing protein</fullName>
    </recommendedName>
</protein>
<dbReference type="EMBL" id="JANQDX010000003">
    <property type="protein sequence ID" value="KAL0926532.1"/>
    <property type="molecule type" value="Genomic_DNA"/>
</dbReference>
<dbReference type="PANTHER" id="PTHR10949">
    <property type="entry name" value="LIPOYL SYNTHASE"/>
    <property type="match status" value="1"/>
</dbReference>
<dbReference type="InterPro" id="IPR007197">
    <property type="entry name" value="rSAM"/>
</dbReference>
<dbReference type="Proteomes" id="UP001552299">
    <property type="component" value="Unassembled WGS sequence"/>
</dbReference>
<comment type="caution">
    <text evidence="4">The sequence shown here is derived from an EMBL/GenBank/DDBJ whole genome shotgun (WGS) entry which is preliminary data.</text>
</comment>
<dbReference type="GO" id="GO:0016740">
    <property type="term" value="F:transferase activity"/>
    <property type="evidence" value="ECO:0007669"/>
    <property type="project" value="UniProtKB-KW"/>
</dbReference>
<dbReference type="SUPFAM" id="SSF102114">
    <property type="entry name" value="Radical SAM enzymes"/>
    <property type="match status" value="1"/>
</dbReference>
<evidence type="ECO:0000256" key="2">
    <source>
        <dbReference type="SAM" id="MobiDB-lite"/>
    </source>
</evidence>
<dbReference type="PROSITE" id="PS51918">
    <property type="entry name" value="RADICAL_SAM"/>
    <property type="match status" value="1"/>
</dbReference>
<dbReference type="AlphaFoldDB" id="A0ABD0VUT5"/>
<gene>
    <name evidence="4" type="ORF">M5K25_002771</name>
</gene>
<evidence type="ECO:0000259" key="3">
    <source>
        <dbReference type="PROSITE" id="PS51918"/>
    </source>
</evidence>
<name>A0ABD0VUT5_DENTH</name>
<evidence type="ECO:0000256" key="1">
    <source>
        <dbReference type="ARBA" id="ARBA00022485"/>
    </source>
</evidence>
<feature type="region of interest" description="Disordered" evidence="2">
    <location>
        <begin position="305"/>
        <end position="337"/>
    </location>
</feature>
<sequence>MGHLSAVRLFESLFRYDQSLSVLKHGKLFKEGMITKSSIMLGLGESDDEVKEAMGDLRTIGVDILTLGQYLQPTPLHLTVKEYVTPEKFAFWKDYGESIGFRYVASGPLVKQLFLLRQEPVFLPPAENRNTLFLHPAENRNTVFLHPAENRNTVFLHPAENRNTLFLHPAENRNTVFLHPAENRNTLPYPAENRYPFSPLPGEGREPGTMLTKAEKPLQSLLFLPFSPLHGDGREPVFLPPAENRNTLFLHPAENRNTVFLHPAENRNTVFLHPAENRNTLFLHPAENRNTVFLHPAENRNTLPYPAENRYPFSPLPGEGREPGTMLTYSTRKPPKMMGRDLEKIRRSSLLGNLVIPLTIPSLNLSISLSQSLPLIQWSLSNEVLNKGSYLC</sequence>
<dbReference type="PANTHER" id="PTHR10949:SF38">
    <property type="entry name" value="LIPOYL SYNTHASE, CHLOROPLASTIC"/>
    <property type="match status" value="1"/>
</dbReference>
<feature type="domain" description="Radical SAM core" evidence="3">
    <location>
        <begin position="1"/>
        <end position="102"/>
    </location>
</feature>
<keyword evidence="1" id="KW-0004">4Fe-4S</keyword>
<evidence type="ECO:0000313" key="5">
    <source>
        <dbReference type="Proteomes" id="UP001552299"/>
    </source>
</evidence>
<organism evidence="4 5">
    <name type="scientific">Dendrobium thyrsiflorum</name>
    <name type="common">Pinecone-like raceme dendrobium</name>
    <name type="synonym">Orchid</name>
    <dbReference type="NCBI Taxonomy" id="117978"/>
    <lineage>
        <taxon>Eukaryota</taxon>
        <taxon>Viridiplantae</taxon>
        <taxon>Streptophyta</taxon>
        <taxon>Embryophyta</taxon>
        <taxon>Tracheophyta</taxon>
        <taxon>Spermatophyta</taxon>
        <taxon>Magnoliopsida</taxon>
        <taxon>Liliopsida</taxon>
        <taxon>Asparagales</taxon>
        <taxon>Orchidaceae</taxon>
        <taxon>Epidendroideae</taxon>
        <taxon>Malaxideae</taxon>
        <taxon>Dendrobiinae</taxon>
        <taxon>Dendrobium</taxon>
    </lineage>
</organism>
<keyword evidence="1" id="KW-0408">Iron</keyword>
<keyword evidence="1" id="KW-0411">Iron-sulfur</keyword>
<dbReference type="InterPro" id="IPR003698">
    <property type="entry name" value="Lipoyl_synth"/>
</dbReference>
<proteinExistence type="predicted"/>
<dbReference type="InterPro" id="IPR058240">
    <property type="entry name" value="rSAM_sf"/>
</dbReference>
<accession>A0ABD0VUT5</accession>
<reference evidence="4 5" key="1">
    <citation type="journal article" date="2024" name="Plant Biotechnol. J.">
        <title>Dendrobium thyrsiflorum genome and its molecular insights into genes involved in important horticultural traits.</title>
        <authorList>
            <person name="Chen B."/>
            <person name="Wang J.Y."/>
            <person name="Zheng P.J."/>
            <person name="Li K.L."/>
            <person name="Liang Y.M."/>
            <person name="Chen X.F."/>
            <person name="Zhang C."/>
            <person name="Zhao X."/>
            <person name="He X."/>
            <person name="Zhang G.Q."/>
            <person name="Liu Z.J."/>
            <person name="Xu Q."/>
        </authorList>
    </citation>
    <scope>NUCLEOTIDE SEQUENCE [LARGE SCALE GENOMIC DNA]</scope>
    <source>
        <strain evidence="4">GZMU011</strain>
    </source>
</reference>
<keyword evidence="1" id="KW-0479">Metal-binding</keyword>